<name>A0A7D9J434_PARCT</name>
<dbReference type="EMBL" id="CACRXK020011461">
    <property type="protein sequence ID" value="CAB4021490.1"/>
    <property type="molecule type" value="Genomic_DNA"/>
</dbReference>
<gene>
    <name evidence="9" type="ORF">PACLA_8A069369</name>
</gene>
<dbReference type="Pfam" id="PF09341">
    <property type="entry name" value="Pcc1"/>
    <property type="match status" value="1"/>
</dbReference>
<evidence type="ECO:0000256" key="1">
    <source>
        <dbReference type="ARBA" id="ARBA00004123"/>
    </source>
</evidence>
<comment type="caution">
    <text evidence="9">The sequence shown here is derived from an EMBL/GenBank/DDBJ whole genome shotgun (WGS) entry which is preliminary data.</text>
</comment>
<dbReference type="Proteomes" id="UP001152795">
    <property type="component" value="Unassembled WGS sequence"/>
</dbReference>
<evidence type="ECO:0000313" key="9">
    <source>
        <dbReference type="EMBL" id="CAB4021490.1"/>
    </source>
</evidence>
<comment type="function">
    <text evidence="7">Component of the EKC/KEOPS complex that is required for the formation of a threonylcarbamoyl group on adenosine at position 37 (t(6)A37) in tRNAs that read codons beginning with adenine. The complex is probably involved in the transfer of the threonylcarbamoyl moiety of threonylcarbamoyl-AMP (TC-AMP) to the N6 group of A37. LAGE3 functions as a dimerization module for the complex.</text>
</comment>
<dbReference type="AlphaFoldDB" id="A0A7D9J434"/>
<dbReference type="GO" id="GO:0005634">
    <property type="term" value="C:nucleus"/>
    <property type="evidence" value="ECO:0007669"/>
    <property type="project" value="UniProtKB-SubCell"/>
</dbReference>
<dbReference type="GO" id="GO:0005737">
    <property type="term" value="C:cytoplasm"/>
    <property type="evidence" value="ECO:0007669"/>
    <property type="project" value="UniProtKB-SubCell"/>
</dbReference>
<dbReference type="OrthoDB" id="10025739at2759"/>
<dbReference type="GO" id="GO:0070525">
    <property type="term" value="P:tRNA threonylcarbamoyladenosine metabolic process"/>
    <property type="evidence" value="ECO:0007669"/>
    <property type="project" value="TreeGrafter"/>
</dbReference>
<dbReference type="Gene3D" id="3.30.310.50">
    <property type="entry name" value="Alpha-D-phosphohexomutase, C-terminal domain"/>
    <property type="match status" value="1"/>
</dbReference>
<evidence type="ECO:0000256" key="3">
    <source>
        <dbReference type="ARBA" id="ARBA00007073"/>
    </source>
</evidence>
<dbReference type="InterPro" id="IPR015419">
    <property type="entry name" value="CTAG/Pcc1"/>
</dbReference>
<evidence type="ECO:0000256" key="8">
    <source>
        <dbReference type="ARBA" id="ARBA00076355"/>
    </source>
</evidence>
<comment type="subcellular location">
    <subcellularLocation>
        <location evidence="2">Cytoplasm</location>
    </subcellularLocation>
    <subcellularLocation>
        <location evidence="1">Nucleus</location>
    </subcellularLocation>
</comment>
<keyword evidence="4" id="KW-0963">Cytoplasm</keyword>
<evidence type="ECO:0000256" key="6">
    <source>
        <dbReference type="ARBA" id="ARBA00023242"/>
    </source>
</evidence>
<dbReference type="GO" id="GO:0000408">
    <property type="term" value="C:EKC/KEOPS complex"/>
    <property type="evidence" value="ECO:0007669"/>
    <property type="project" value="TreeGrafter"/>
</dbReference>
<reference evidence="9" key="1">
    <citation type="submission" date="2020-04" db="EMBL/GenBank/DDBJ databases">
        <authorList>
            <person name="Alioto T."/>
            <person name="Alioto T."/>
            <person name="Gomez Garrido J."/>
        </authorList>
    </citation>
    <scope>NUCLEOTIDE SEQUENCE</scope>
    <source>
        <strain evidence="9">A484AB</strain>
    </source>
</reference>
<evidence type="ECO:0000256" key="7">
    <source>
        <dbReference type="ARBA" id="ARBA00053047"/>
    </source>
</evidence>
<keyword evidence="6" id="KW-0539">Nucleus</keyword>
<evidence type="ECO:0000256" key="5">
    <source>
        <dbReference type="ARBA" id="ARBA00022694"/>
    </source>
</evidence>
<dbReference type="GO" id="GO:0008033">
    <property type="term" value="P:tRNA processing"/>
    <property type="evidence" value="ECO:0007669"/>
    <property type="project" value="UniProtKB-KW"/>
</dbReference>
<proteinExistence type="inferred from homology"/>
<evidence type="ECO:0000313" key="10">
    <source>
        <dbReference type="Proteomes" id="UP001152795"/>
    </source>
</evidence>
<dbReference type="PANTHER" id="PTHR31283">
    <property type="entry name" value="EKC/KEOPS COMPLEX SUBUNIT PCC1 FAMILY MEMBER"/>
    <property type="match status" value="1"/>
</dbReference>
<dbReference type="FunFam" id="3.30.310.50:FF:000005">
    <property type="entry name" value="L antigen family member 3"/>
    <property type="match status" value="1"/>
</dbReference>
<organism evidence="9 10">
    <name type="scientific">Paramuricea clavata</name>
    <name type="common">Red gorgonian</name>
    <name type="synonym">Violescent sea-whip</name>
    <dbReference type="NCBI Taxonomy" id="317549"/>
    <lineage>
        <taxon>Eukaryota</taxon>
        <taxon>Metazoa</taxon>
        <taxon>Cnidaria</taxon>
        <taxon>Anthozoa</taxon>
        <taxon>Octocorallia</taxon>
        <taxon>Malacalcyonacea</taxon>
        <taxon>Plexauridae</taxon>
        <taxon>Paramuricea</taxon>
    </lineage>
</organism>
<dbReference type="PANTHER" id="PTHR31283:SF5">
    <property type="entry name" value="EKC_KEOPS COMPLEX SUBUNIT LAGE3"/>
    <property type="match status" value="1"/>
</dbReference>
<protein>
    <recommendedName>
        <fullName evidence="8">L antigen family member 3</fullName>
    </recommendedName>
</protein>
<comment type="similarity">
    <text evidence="3">Belongs to the CTAG/PCC1 family.</text>
</comment>
<evidence type="ECO:0000256" key="2">
    <source>
        <dbReference type="ARBA" id="ARBA00004496"/>
    </source>
</evidence>
<accession>A0A7D9J434</accession>
<evidence type="ECO:0000256" key="4">
    <source>
        <dbReference type="ARBA" id="ARBA00022490"/>
    </source>
</evidence>
<keyword evidence="10" id="KW-1185">Reference proteome</keyword>
<keyword evidence="5" id="KW-0819">tRNA processing</keyword>
<sequence length="82" mass="9370">MAEKLKLDLSIPFTDKEKAEIAMNSLKVDPEPRRTKVTKTFKVQENILVVSFEAPETKDMRVAANSFLDHLTLVMRTIDMFG</sequence>